<keyword evidence="4 10" id="KW-0132">Cell division</keyword>
<comment type="subunit">
    <text evidence="8">Homodimer. Interacts with FtsZ.</text>
</comment>
<dbReference type="PANTHER" id="PTHR34981">
    <property type="entry name" value="CELL DIVISION PROTEIN ZAPA"/>
    <property type="match status" value="1"/>
</dbReference>
<sequence>MGQINVSIGGRSYPLACRDGEEDRLNRLAAHVDAKAADLQGALGQMSEPRLLLMSAILIADELFETRERDPSLGDTIATNALEKAAARVEAVVAALEKRRASA</sequence>
<evidence type="ECO:0000313" key="11">
    <source>
        <dbReference type="Proteomes" id="UP000566324"/>
    </source>
</evidence>
<evidence type="ECO:0000313" key="10">
    <source>
        <dbReference type="EMBL" id="MBB4630424.1"/>
    </source>
</evidence>
<dbReference type="SUPFAM" id="SSF102829">
    <property type="entry name" value="Cell division protein ZapA-like"/>
    <property type="match status" value="1"/>
</dbReference>
<dbReference type="EMBL" id="JACHNZ010000001">
    <property type="protein sequence ID" value="MBB4630424.1"/>
    <property type="molecule type" value="Genomic_DNA"/>
</dbReference>
<comment type="subcellular location">
    <subcellularLocation>
        <location evidence="1">Cytoplasm</location>
    </subcellularLocation>
</comment>
<keyword evidence="3" id="KW-0963">Cytoplasm</keyword>
<comment type="function">
    <text evidence="7">Activator of cell division through the inhibition of FtsZ GTPase activity, therefore promoting FtsZ assembly into bundles of protofilaments necessary for the formation of the division Z ring. It is recruited early at mid-cell but it is not essential for cell division.</text>
</comment>
<evidence type="ECO:0000256" key="3">
    <source>
        <dbReference type="ARBA" id="ARBA00022490"/>
    </source>
</evidence>
<dbReference type="AlphaFoldDB" id="A0A7W7F579"/>
<dbReference type="InterPro" id="IPR036192">
    <property type="entry name" value="Cell_div_ZapA-like_sf"/>
</dbReference>
<organism evidence="10 11">
    <name type="scientific">Sphingosinicella soli</name>
    <dbReference type="NCBI Taxonomy" id="333708"/>
    <lineage>
        <taxon>Bacteria</taxon>
        <taxon>Pseudomonadati</taxon>
        <taxon>Pseudomonadota</taxon>
        <taxon>Alphaproteobacteria</taxon>
        <taxon>Sphingomonadales</taxon>
        <taxon>Sphingosinicellaceae</taxon>
        <taxon>Sphingosinicella</taxon>
    </lineage>
</organism>
<dbReference type="GO" id="GO:0032153">
    <property type="term" value="C:cell division site"/>
    <property type="evidence" value="ECO:0007669"/>
    <property type="project" value="TreeGrafter"/>
</dbReference>
<dbReference type="RefSeq" id="WP_184063289.1">
    <property type="nucleotide sequence ID" value="NZ_JACHNZ010000001.1"/>
</dbReference>
<keyword evidence="5" id="KW-0717">Septation</keyword>
<dbReference type="GO" id="GO:0043093">
    <property type="term" value="P:FtsZ-dependent cytokinesis"/>
    <property type="evidence" value="ECO:0007669"/>
    <property type="project" value="TreeGrafter"/>
</dbReference>
<evidence type="ECO:0000256" key="2">
    <source>
        <dbReference type="ARBA" id="ARBA00015195"/>
    </source>
</evidence>
<keyword evidence="11" id="KW-1185">Reference proteome</keyword>
<dbReference type="GO" id="GO:0000917">
    <property type="term" value="P:division septum assembly"/>
    <property type="evidence" value="ECO:0007669"/>
    <property type="project" value="UniProtKB-KW"/>
</dbReference>
<evidence type="ECO:0000256" key="1">
    <source>
        <dbReference type="ARBA" id="ARBA00004496"/>
    </source>
</evidence>
<evidence type="ECO:0000256" key="7">
    <source>
        <dbReference type="ARBA" id="ARBA00024910"/>
    </source>
</evidence>
<dbReference type="PANTHER" id="PTHR34981:SF1">
    <property type="entry name" value="CELL DIVISION PROTEIN ZAPA"/>
    <property type="match status" value="1"/>
</dbReference>
<dbReference type="GO" id="GO:0005829">
    <property type="term" value="C:cytosol"/>
    <property type="evidence" value="ECO:0007669"/>
    <property type="project" value="TreeGrafter"/>
</dbReference>
<dbReference type="Proteomes" id="UP000566324">
    <property type="component" value="Unassembled WGS sequence"/>
</dbReference>
<evidence type="ECO:0000256" key="4">
    <source>
        <dbReference type="ARBA" id="ARBA00022618"/>
    </source>
</evidence>
<accession>A0A7W7F579</accession>
<proteinExistence type="predicted"/>
<comment type="caution">
    <text evidence="10">The sequence shown here is derived from an EMBL/GenBank/DDBJ whole genome shotgun (WGS) entry which is preliminary data.</text>
</comment>
<keyword evidence="6" id="KW-0131">Cell cycle</keyword>
<evidence type="ECO:0000256" key="8">
    <source>
        <dbReference type="ARBA" id="ARBA00026068"/>
    </source>
</evidence>
<dbReference type="Gene3D" id="3.30.160.880">
    <property type="entry name" value="Cell division protein ZapA protomer, N-terminal domain"/>
    <property type="match status" value="1"/>
</dbReference>
<dbReference type="GO" id="GO:0030428">
    <property type="term" value="C:cell septum"/>
    <property type="evidence" value="ECO:0007669"/>
    <property type="project" value="TreeGrafter"/>
</dbReference>
<gene>
    <name evidence="10" type="ORF">GGQ98_000025</name>
</gene>
<dbReference type="Pfam" id="PF05164">
    <property type="entry name" value="ZapA"/>
    <property type="match status" value="1"/>
</dbReference>
<dbReference type="InterPro" id="IPR007838">
    <property type="entry name" value="Cell_div_ZapA-like"/>
</dbReference>
<evidence type="ECO:0000256" key="9">
    <source>
        <dbReference type="ARBA" id="ARBA00033158"/>
    </source>
</evidence>
<evidence type="ECO:0000256" key="6">
    <source>
        <dbReference type="ARBA" id="ARBA00023306"/>
    </source>
</evidence>
<dbReference type="InterPro" id="IPR042233">
    <property type="entry name" value="Cell_div_ZapA_N"/>
</dbReference>
<reference evidence="10 11" key="1">
    <citation type="submission" date="2020-08" db="EMBL/GenBank/DDBJ databases">
        <title>Genomic Encyclopedia of Type Strains, Phase IV (KMG-IV): sequencing the most valuable type-strain genomes for metagenomic binning, comparative biology and taxonomic classification.</title>
        <authorList>
            <person name="Goeker M."/>
        </authorList>
    </citation>
    <scope>NUCLEOTIDE SEQUENCE [LARGE SCALE GENOMIC DNA]</scope>
    <source>
        <strain evidence="10 11">DSM 17328</strain>
    </source>
</reference>
<name>A0A7W7F579_9SPHN</name>
<protein>
    <recommendedName>
        <fullName evidence="2">Cell division protein ZapA</fullName>
    </recommendedName>
    <alternativeName>
        <fullName evidence="9">Z ring-associated protein ZapA</fullName>
    </alternativeName>
</protein>
<evidence type="ECO:0000256" key="5">
    <source>
        <dbReference type="ARBA" id="ARBA00023210"/>
    </source>
</evidence>
<dbReference type="GO" id="GO:0000921">
    <property type="term" value="P:septin ring assembly"/>
    <property type="evidence" value="ECO:0007669"/>
    <property type="project" value="TreeGrafter"/>
</dbReference>